<dbReference type="GeneID" id="63732251"/>
<name>A0A1L9P981_ASPVE</name>
<evidence type="ECO:0008006" key="3">
    <source>
        <dbReference type="Google" id="ProtNLM"/>
    </source>
</evidence>
<evidence type="ECO:0000313" key="1">
    <source>
        <dbReference type="EMBL" id="OJI98033.1"/>
    </source>
</evidence>
<protein>
    <recommendedName>
        <fullName evidence="3">Fungal-type protein kinase domain-containing protein</fullName>
    </recommendedName>
</protein>
<proteinExistence type="predicted"/>
<gene>
    <name evidence="1" type="ORF">ASPVEDRAFT_79701</name>
</gene>
<dbReference type="VEuPathDB" id="FungiDB:ASPVEDRAFT_79701"/>
<accession>A0A1L9P981</accession>
<dbReference type="Proteomes" id="UP000184073">
    <property type="component" value="Unassembled WGS sequence"/>
</dbReference>
<sequence>MSVSTPFHALPRAEGQWLVAASKAGVENTSLLGFPHHRSASKITKAQFLSFRTIIISHDAEEFDPASWQLDRKVTTARNELEYDGDFISLLNAIHNPNALEPTGKFSQLREMHKEISKPIDRNYPEKLQSSDESPVNTSLIYLLNGLTKVKPGALGVWRYTKVRFEASFGTLPGGITRGMVAISDGQLQSILTHEVWAIVECKSLRITPTSTSVLMQEAALFIAWMKEYQTYPTQRVLVSQDGLHLFITFAEIAPEWLNFLRRNRTSGPRSFLRLHRFGPWDLGRADHVKEVAAILLAITR</sequence>
<organism evidence="1 2">
    <name type="scientific">Aspergillus versicolor CBS 583.65</name>
    <dbReference type="NCBI Taxonomy" id="1036611"/>
    <lineage>
        <taxon>Eukaryota</taxon>
        <taxon>Fungi</taxon>
        <taxon>Dikarya</taxon>
        <taxon>Ascomycota</taxon>
        <taxon>Pezizomycotina</taxon>
        <taxon>Eurotiomycetes</taxon>
        <taxon>Eurotiomycetidae</taxon>
        <taxon>Eurotiales</taxon>
        <taxon>Aspergillaceae</taxon>
        <taxon>Aspergillus</taxon>
        <taxon>Aspergillus subgen. Nidulantes</taxon>
    </lineage>
</organism>
<dbReference type="OrthoDB" id="3508621at2759"/>
<dbReference type="STRING" id="1036611.A0A1L9P981"/>
<dbReference type="EMBL" id="KV878126">
    <property type="protein sequence ID" value="OJI98033.1"/>
    <property type="molecule type" value="Genomic_DNA"/>
</dbReference>
<dbReference type="AlphaFoldDB" id="A0A1L9P981"/>
<dbReference type="RefSeq" id="XP_040663796.1">
    <property type="nucleotide sequence ID" value="XM_040816740.1"/>
</dbReference>
<reference evidence="2" key="1">
    <citation type="journal article" date="2017" name="Genome Biol.">
        <title>Comparative genomics reveals high biological diversity and specific adaptations in the industrially and medically important fungal genus Aspergillus.</title>
        <authorList>
            <person name="de Vries R.P."/>
            <person name="Riley R."/>
            <person name="Wiebenga A."/>
            <person name="Aguilar-Osorio G."/>
            <person name="Amillis S."/>
            <person name="Uchima C.A."/>
            <person name="Anderluh G."/>
            <person name="Asadollahi M."/>
            <person name="Askin M."/>
            <person name="Barry K."/>
            <person name="Battaglia E."/>
            <person name="Bayram O."/>
            <person name="Benocci T."/>
            <person name="Braus-Stromeyer S.A."/>
            <person name="Caldana C."/>
            <person name="Canovas D."/>
            <person name="Cerqueira G.C."/>
            <person name="Chen F."/>
            <person name="Chen W."/>
            <person name="Choi C."/>
            <person name="Clum A."/>
            <person name="Dos Santos R.A."/>
            <person name="Damasio A.R."/>
            <person name="Diallinas G."/>
            <person name="Emri T."/>
            <person name="Fekete E."/>
            <person name="Flipphi M."/>
            <person name="Freyberg S."/>
            <person name="Gallo A."/>
            <person name="Gournas C."/>
            <person name="Habgood R."/>
            <person name="Hainaut M."/>
            <person name="Harispe M.L."/>
            <person name="Henrissat B."/>
            <person name="Hilden K.S."/>
            <person name="Hope R."/>
            <person name="Hossain A."/>
            <person name="Karabika E."/>
            <person name="Karaffa L."/>
            <person name="Karanyi Z."/>
            <person name="Krasevec N."/>
            <person name="Kuo A."/>
            <person name="Kusch H."/>
            <person name="LaButti K."/>
            <person name="Lagendijk E.L."/>
            <person name="Lapidus A."/>
            <person name="Levasseur A."/>
            <person name="Lindquist E."/>
            <person name="Lipzen A."/>
            <person name="Logrieco A.F."/>
            <person name="MacCabe A."/>
            <person name="Maekelae M.R."/>
            <person name="Malavazi I."/>
            <person name="Melin P."/>
            <person name="Meyer V."/>
            <person name="Mielnichuk N."/>
            <person name="Miskei M."/>
            <person name="Molnar A.P."/>
            <person name="Mule G."/>
            <person name="Ngan C.Y."/>
            <person name="Orejas M."/>
            <person name="Orosz E."/>
            <person name="Ouedraogo J.P."/>
            <person name="Overkamp K.M."/>
            <person name="Park H.-S."/>
            <person name="Perrone G."/>
            <person name="Piumi F."/>
            <person name="Punt P.J."/>
            <person name="Ram A.F."/>
            <person name="Ramon A."/>
            <person name="Rauscher S."/>
            <person name="Record E."/>
            <person name="Riano-Pachon D.M."/>
            <person name="Robert V."/>
            <person name="Roehrig J."/>
            <person name="Ruller R."/>
            <person name="Salamov A."/>
            <person name="Salih N.S."/>
            <person name="Samson R.A."/>
            <person name="Sandor E."/>
            <person name="Sanguinetti M."/>
            <person name="Schuetze T."/>
            <person name="Sepcic K."/>
            <person name="Shelest E."/>
            <person name="Sherlock G."/>
            <person name="Sophianopoulou V."/>
            <person name="Squina F.M."/>
            <person name="Sun H."/>
            <person name="Susca A."/>
            <person name="Todd R.B."/>
            <person name="Tsang A."/>
            <person name="Unkles S.E."/>
            <person name="van de Wiele N."/>
            <person name="van Rossen-Uffink D."/>
            <person name="Oliveira J.V."/>
            <person name="Vesth T.C."/>
            <person name="Visser J."/>
            <person name="Yu J.-H."/>
            <person name="Zhou M."/>
            <person name="Andersen M.R."/>
            <person name="Archer D.B."/>
            <person name="Baker S.E."/>
            <person name="Benoit I."/>
            <person name="Brakhage A.A."/>
            <person name="Braus G.H."/>
            <person name="Fischer R."/>
            <person name="Frisvad J.C."/>
            <person name="Goldman G.H."/>
            <person name="Houbraken J."/>
            <person name="Oakley B."/>
            <person name="Pocsi I."/>
            <person name="Scazzocchio C."/>
            <person name="Seiboth B."/>
            <person name="vanKuyk P.A."/>
            <person name="Wortman J."/>
            <person name="Dyer P.S."/>
            <person name="Grigoriev I.V."/>
        </authorList>
    </citation>
    <scope>NUCLEOTIDE SEQUENCE [LARGE SCALE GENOMIC DNA]</scope>
    <source>
        <strain evidence="2">CBS 583.65</strain>
    </source>
</reference>
<evidence type="ECO:0000313" key="2">
    <source>
        <dbReference type="Proteomes" id="UP000184073"/>
    </source>
</evidence>
<keyword evidence="2" id="KW-1185">Reference proteome</keyword>